<organism evidence="3 4">
    <name type="scientific">Phialocephala subalpina</name>
    <dbReference type="NCBI Taxonomy" id="576137"/>
    <lineage>
        <taxon>Eukaryota</taxon>
        <taxon>Fungi</taxon>
        <taxon>Dikarya</taxon>
        <taxon>Ascomycota</taxon>
        <taxon>Pezizomycotina</taxon>
        <taxon>Leotiomycetes</taxon>
        <taxon>Helotiales</taxon>
        <taxon>Mollisiaceae</taxon>
        <taxon>Phialocephala</taxon>
        <taxon>Phialocephala fortinii species complex</taxon>
    </lineage>
</organism>
<protein>
    <recommendedName>
        <fullName evidence="2">BTB domain-containing protein</fullName>
    </recommendedName>
</protein>
<name>A0A1L7WEE4_9HELO</name>
<dbReference type="InterPro" id="IPR011333">
    <property type="entry name" value="SKP1/BTB/POZ_sf"/>
</dbReference>
<dbReference type="OrthoDB" id="194443at2759"/>
<dbReference type="InterPro" id="IPR000210">
    <property type="entry name" value="BTB/POZ_dom"/>
</dbReference>
<dbReference type="EMBL" id="FJOG01000001">
    <property type="protein sequence ID" value="CZR51147.1"/>
    <property type="molecule type" value="Genomic_DNA"/>
</dbReference>
<dbReference type="PROSITE" id="PS50097">
    <property type="entry name" value="BTB"/>
    <property type="match status" value="1"/>
</dbReference>
<evidence type="ECO:0000313" key="4">
    <source>
        <dbReference type="Proteomes" id="UP000184330"/>
    </source>
</evidence>
<evidence type="ECO:0000259" key="2">
    <source>
        <dbReference type="PROSITE" id="PS50097"/>
    </source>
</evidence>
<dbReference type="CDD" id="cd18186">
    <property type="entry name" value="BTB_POZ_ZBTB_KLHL-like"/>
    <property type="match status" value="1"/>
</dbReference>
<proteinExistence type="predicted"/>
<dbReference type="AlphaFoldDB" id="A0A1L7WEE4"/>
<dbReference type="Proteomes" id="UP000184330">
    <property type="component" value="Unassembled WGS sequence"/>
</dbReference>
<feature type="compositionally biased region" description="Polar residues" evidence="1">
    <location>
        <begin position="17"/>
        <end position="26"/>
    </location>
</feature>
<feature type="domain" description="BTB" evidence="2">
    <location>
        <begin position="47"/>
        <end position="109"/>
    </location>
</feature>
<keyword evidence="4" id="KW-1185">Reference proteome</keyword>
<dbReference type="SUPFAM" id="SSF54695">
    <property type="entry name" value="POZ domain"/>
    <property type="match status" value="1"/>
</dbReference>
<accession>A0A1L7WEE4</accession>
<evidence type="ECO:0000256" key="1">
    <source>
        <dbReference type="SAM" id="MobiDB-lite"/>
    </source>
</evidence>
<feature type="compositionally biased region" description="Low complexity" evidence="1">
    <location>
        <begin position="1"/>
        <end position="16"/>
    </location>
</feature>
<evidence type="ECO:0000313" key="3">
    <source>
        <dbReference type="EMBL" id="CZR51147.1"/>
    </source>
</evidence>
<dbReference type="Gene3D" id="3.30.710.10">
    <property type="entry name" value="Potassium Channel Kv1.1, Chain A"/>
    <property type="match status" value="1"/>
</dbReference>
<reference evidence="3 4" key="1">
    <citation type="submission" date="2016-03" db="EMBL/GenBank/DDBJ databases">
        <authorList>
            <person name="Ploux O."/>
        </authorList>
    </citation>
    <scope>NUCLEOTIDE SEQUENCE [LARGE SCALE GENOMIC DNA]</scope>
    <source>
        <strain evidence="3 4">UAMH 11012</strain>
    </source>
</reference>
<gene>
    <name evidence="3" type="ORF">PAC_01022</name>
</gene>
<sequence length="225" mass="25378">MAGSTPSPALLPASASQSCSKETKTGPTIWNSHQLVKLYPETPNADVDSEPFIVHRDFATCYSPVLKAAFESGFIEGQKQEYRFDEDFDEDVIRILSQWFYTQKIDLGNIREPDLGPPISTIDLRIDCLIKLWVLADRLLIPKLQNVAIESLKVISNEASVLPADLNTAKGSPLRIWFIYQFAFEYDVGNYLEQAQRFPHGTLEGHVPDFLLTKKLRAQTAQEAF</sequence>
<feature type="region of interest" description="Disordered" evidence="1">
    <location>
        <begin position="1"/>
        <end position="26"/>
    </location>
</feature>